<dbReference type="Proteomes" id="UP001194469">
    <property type="component" value="Unassembled WGS sequence"/>
</dbReference>
<dbReference type="InterPro" id="IPR007197">
    <property type="entry name" value="rSAM"/>
</dbReference>
<evidence type="ECO:0000256" key="6">
    <source>
        <dbReference type="ARBA" id="ARBA00023004"/>
    </source>
</evidence>
<keyword evidence="7 12" id="KW-0411">Iron-sulfur</keyword>
<keyword evidence="15" id="KW-1185">Reference proteome</keyword>
<reference evidence="14 15" key="1">
    <citation type="submission" date="2019-08" db="EMBL/GenBank/DDBJ databases">
        <authorList>
            <person name="Luo N."/>
        </authorList>
    </citation>
    <scope>NUCLEOTIDE SEQUENCE [LARGE SCALE GENOMIC DNA]</scope>
    <source>
        <strain evidence="14 15">NCIMB 9442</strain>
    </source>
</reference>
<dbReference type="RefSeq" id="WP_196609367.1">
    <property type="nucleotide sequence ID" value="NZ_VRYY01000276.1"/>
</dbReference>
<comment type="pathway">
    <text evidence="12">Cofactor biosynthesis; molybdopterin biosynthesis.</text>
</comment>
<evidence type="ECO:0000256" key="4">
    <source>
        <dbReference type="ARBA" id="ARBA00022723"/>
    </source>
</evidence>
<dbReference type="EMBL" id="VRYY01000276">
    <property type="protein sequence ID" value="MBG3877374.1"/>
    <property type="molecule type" value="Genomic_DNA"/>
</dbReference>
<feature type="binding site" evidence="12">
    <location>
        <position position="105"/>
    </location>
    <ligand>
        <name>GTP</name>
        <dbReference type="ChEBI" id="CHEBI:37565"/>
    </ligand>
</feature>
<dbReference type="SMART" id="SM00729">
    <property type="entry name" value="Elp3"/>
    <property type="match status" value="1"/>
</dbReference>
<dbReference type="SFLD" id="SFLDG01383">
    <property type="entry name" value="cyclic_pyranopterin_phosphate"/>
    <property type="match status" value="1"/>
</dbReference>
<evidence type="ECO:0000256" key="5">
    <source>
        <dbReference type="ARBA" id="ARBA00022741"/>
    </source>
</evidence>
<dbReference type="InterPro" id="IPR000385">
    <property type="entry name" value="MoaA_NifB_PqqE_Fe-S-bd_CS"/>
</dbReference>
<dbReference type="Pfam" id="PF06463">
    <property type="entry name" value="Mob_synth_C"/>
    <property type="match status" value="1"/>
</dbReference>
<feature type="binding site" evidence="12">
    <location>
        <position position="78"/>
    </location>
    <ligand>
        <name>S-adenosyl-L-methionine</name>
        <dbReference type="ChEBI" id="CHEBI:59789"/>
    </ligand>
</feature>
<dbReference type="SFLD" id="SFLDG01067">
    <property type="entry name" value="SPASM/twitch_domain_containing"/>
    <property type="match status" value="1"/>
</dbReference>
<feature type="binding site" evidence="12">
    <location>
        <position position="165"/>
    </location>
    <ligand>
        <name>GTP</name>
        <dbReference type="ChEBI" id="CHEBI:37565"/>
    </ligand>
</feature>
<dbReference type="InterPro" id="IPR010505">
    <property type="entry name" value="MoaA_twitch"/>
</dbReference>
<dbReference type="InterPro" id="IPR013785">
    <property type="entry name" value="Aldolase_TIM"/>
</dbReference>
<evidence type="ECO:0000256" key="10">
    <source>
        <dbReference type="ARBA" id="ARBA00023239"/>
    </source>
</evidence>
<keyword evidence="3 12" id="KW-0949">S-adenosyl-L-methionine</keyword>
<dbReference type="SFLD" id="SFLDG01386">
    <property type="entry name" value="main_SPASM_domain-containing"/>
    <property type="match status" value="1"/>
</dbReference>
<keyword evidence="4 12" id="KW-0479">Metal-binding</keyword>
<evidence type="ECO:0000256" key="9">
    <source>
        <dbReference type="ARBA" id="ARBA00023150"/>
    </source>
</evidence>
<feature type="domain" description="Radical SAM core" evidence="13">
    <location>
        <begin position="15"/>
        <end position="238"/>
    </location>
</feature>
<feature type="binding site" evidence="12">
    <location>
        <position position="38"/>
    </location>
    <ligand>
        <name>[4Fe-4S] cluster</name>
        <dbReference type="ChEBI" id="CHEBI:49883"/>
        <label>1</label>
        <note>4Fe-4S-S-AdoMet</note>
    </ligand>
</feature>
<comment type="catalytic activity">
    <reaction evidence="11 12">
        <text>GTP + AH2 + S-adenosyl-L-methionine = (8S)-3',8-cyclo-7,8-dihydroguanosine 5'-triphosphate + 5'-deoxyadenosine + L-methionine + A + H(+)</text>
        <dbReference type="Rhea" id="RHEA:49576"/>
        <dbReference type="ChEBI" id="CHEBI:13193"/>
        <dbReference type="ChEBI" id="CHEBI:15378"/>
        <dbReference type="ChEBI" id="CHEBI:17319"/>
        <dbReference type="ChEBI" id="CHEBI:17499"/>
        <dbReference type="ChEBI" id="CHEBI:37565"/>
        <dbReference type="ChEBI" id="CHEBI:57844"/>
        <dbReference type="ChEBI" id="CHEBI:59789"/>
        <dbReference type="ChEBI" id="CHEBI:131766"/>
        <dbReference type="EC" id="4.1.99.22"/>
    </reaction>
</comment>
<accession>A0ABS0J4L9</accession>
<dbReference type="CDD" id="cd21117">
    <property type="entry name" value="Twitch_MoaA"/>
    <property type="match status" value="1"/>
</dbReference>
<evidence type="ECO:0000256" key="11">
    <source>
        <dbReference type="ARBA" id="ARBA00048697"/>
    </source>
</evidence>
<keyword evidence="8 12" id="KW-0342">GTP-binding</keyword>
<evidence type="ECO:0000313" key="15">
    <source>
        <dbReference type="Proteomes" id="UP001194469"/>
    </source>
</evidence>
<evidence type="ECO:0000256" key="12">
    <source>
        <dbReference type="HAMAP-Rule" id="MF_01225"/>
    </source>
</evidence>
<evidence type="ECO:0000256" key="2">
    <source>
        <dbReference type="ARBA" id="ARBA00022485"/>
    </source>
</evidence>
<feature type="binding site" evidence="12">
    <location>
        <position position="24"/>
    </location>
    <ligand>
        <name>GTP</name>
        <dbReference type="ChEBI" id="CHEBI:37565"/>
    </ligand>
</feature>
<dbReference type="InterPro" id="IPR040064">
    <property type="entry name" value="MoaA-like"/>
</dbReference>
<feature type="binding site" evidence="12">
    <location>
        <position position="267"/>
    </location>
    <ligand>
        <name>[4Fe-4S] cluster</name>
        <dbReference type="ChEBI" id="CHEBI:49883"/>
        <label>2</label>
        <note>4Fe-4S-substrate</note>
    </ligand>
</feature>
<dbReference type="PROSITE" id="PS01305">
    <property type="entry name" value="MOAA_NIFB_PQQE"/>
    <property type="match status" value="1"/>
</dbReference>
<dbReference type="PANTHER" id="PTHR22960:SF0">
    <property type="entry name" value="MOLYBDENUM COFACTOR BIOSYNTHESIS PROTEIN 1"/>
    <property type="match status" value="1"/>
</dbReference>
<feature type="binding site" evidence="12">
    <location>
        <begin position="269"/>
        <end position="271"/>
    </location>
    <ligand>
        <name>GTP</name>
        <dbReference type="ChEBI" id="CHEBI:37565"/>
    </ligand>
</feature>
<comment type="function">
    <text evidence="12">Catalyzes the cyclization of GTP to (8S)-3',8-cyclo-7,8-dihydroguanosine 5'-triphosphate.</text>
</comment>
<feature type="binding site" evidence="12">
    <location>
        <position position="264"/>
    </location>
    <ligand>
        <name>[4Fe-4S] cluster</name>
        <dbReference type="ChEBI" id="CHEBI:49883"/>
        <label>2</label>
        <note>4Fe-4S-substrate</note>
    </ligand>
</feature>
<organism evidence="14 15">
    <name type="scientific">Nitratidesulfovibrio oxamicus</name>
    <dbReference type="NCBI Taxonomy" id="32016"/>
    <lineage>
        <taxon>Bacteria</taxon>
        <taxon>Pseudomonadati</taxon>
        <taxon>Thermodesulfobacteriota</taxon>
        <taxon>Desulfovibrionia</taxon>
        <taxon>Desulfovibrionales</taxon>
        <taxon>Desulfovibrionaceae</taxon>
        <taxon>Nitratidesulfovibrio</taxon>
    </lineage>
</organism>
<evidence type="ECO:0000256" key="8">
    <source>
        <dbReference type="ARBA" id="ARBA00023134"/>
    </source>
</evidence>
<dbReference type="InterPro" id="IPR050105">
    <property type="entry name" value="MoCo_biosynth_MoaA/MoaC"/>
</dbReference>
<protein>
    <recommendedName>
        <fullName evidence="1 12">GTP 3',8-cyclase</fullName>
        <ecNumber evidence="1 12">4.1.99.22</ecNumber>
    </recommendedName>
    <alternativeName>
        <fullName evidence="12">Molybdenum cofactor biosynthesis protein A</fullName>
    </alternativeName>
</protein>
<dbReference type="InterPro" id="IPR006638">
    <property type="entry name" value="Elp3/MiaA/NifB-like_rSAM"/>
</dbReference>
<feature type="binding site" evidence="12">
    <location>
        <position position="37"/>
    </location>
    <ligand>
        <name>S-adenosyl-L-methionine</name>
        <dbReference type="ChEBI" id="CHEBI:59789"/>
    </ligand>
</feature>
<sequence length="361" mass="39762">MAADTAPDRATLTDTHGRKVRYLRLSVTDRCNLRCSYCWGCSEMRFIPHDDVLRYEEMARIVDVAVEEGVEKVRLTGGEPFVRKGLTGFLDMLHQRHPALDIRITTNGTLLAPHAAALRGLGVSTVNISLDTFRRDRFAATTGRDMLPQVLDGIHAALDAGLAVKINAVALKGVNDDELPAFLDFARRHPVDVRFIEFMPMGGGTSWTEDQFWGAPDILSAAERLAELVPLAPGERRKGPAKLWGIAGGLGRFGLITPLSDHFCGDCNRLRVTPDGRLRTCLFSDREYRLRPLLRHPKLGMDAVRKVLRLANRRKPLGYQLLARVRAGQLAELRGAGQELPNAPCEGGTAVANRRMSAIGG</sequence>
<keyword evidence="10 12" id="KW-0456">Lyase</keyword>
<dbReference type="NCBIfam" id="TIGR02666">
    <property type="entry name" value="moaA"/>
    <property type="match status" value="1"/>
</dbReference>
<keyword evidence="9 12" id="KW-0501">Molybdenum cofactor biosynthesis</keyword>
<evidence type="ECO:0000259" key="13">
    <source>
        <dbReference type="PROSITE" id="PS51918"/>
    </source>
</evidence>
<dbReference type="SUPFAM" id="SSF102114">
    <property type="entry name" value="Radical SAM enzymes"/>
    <property type="match status" value="1"/>
</dbReference>
<dbReference type="InterPro" id="IPR058240">
    <property type="entry name" value="rSAM_sf"/>
</dbReference>
<proteinExistence type="inferred from homology"/>
<dbReference type="InterPro" id="IPR013483">
    <property type="entry name" value="MoaA"/>
</dbReference>
<evidence type="ECO:0000313" key="14">
    <source>
        <dbReference type="EMBL" id="MBG3877374.1"/>
    </source>
</evidence>
<dbReference type="PANTHER" id="PTHR22960">
    <property type="entry name" value="MOLYBDOPTERIN COFACTOR SYNTHESIS PROTEIN A"/>
    <property type="match status" value="1"/>
</dbReference>
<comment type="caution">
    <text evidence="14">The sequence shown here is derived from an EMBL/GenBank/DDBJ whole genome shotgun (WGS) entry which is preliminary data.</text>
</comment>
<dbReference type="PROSITE" id="PS51918">
    <property type="entry name" value="RADICAL_SAM"/>
    <property type="match status" value="1"/>
</dbReference>
<evidence type="ECO:0000256" key="1">
    <source>
        <dbReference type="ARBA" id="ARBA00012167"/>
    </source>
</evidence>
<gene>
    <name evidence="12 14" type="primary">moaA</name>
    <name evidence="14" type="ORF">FVW20_10165</name>
</gene>
<feature type="binding site" evidence="12">
    <location>
        <position position="199"/>
    </location>
    <ligand>
        <name>S-adenosyl-L-methionine</name>
        <dbReference type="ChEBI" id="CHEBI:59789"/>
    </ligand>
</feature>
<dbReference type="CDD" id="cd01335">
    <property type="entry name" value="Radical_SAM"/>
    <property type="match status" value="1"/>
</dbReference>
<feature type="binding site" evidence="12">
    <location>
        <position position="129"/>
    </location>
    <ligand>
        <name>S-adenosyl-L-methionine</name>
        <dbReference type="ChEBI" id="CHEBI:59789"/>
    </ligand>
</feature>
<dbReference type="Gene3D" id="3.20.20.70">
    <property type="entry name" value="Aldolase class I"/>
    <property type="match status" value="1"/>
</dbReference>
<feature type="binding site" evidence="12">
    <location>
        <position position="31"/>
    </location>
    <ligand>
        <name>[4Fe-4S] cluster</name>
        <dbReference type="ChEBI" id="CHEBI:49883"/>
        <label>1</label>
        <note>4Fe-4S-S-AdoMet</note>
    </ligand>
</feature>
<evidence type="ECO:0000256" key="3">
    <source>
        <dbReference type="ARBA" id="ARBA00022691"/>
    </source>
</evidence>
<keyword evidence="5 12" id="KW-0547">Nucleotide-binding</keyword>
<feature type="binding site" evidence="12">
    <location>
        <position position="74"/>
    </location>
    <ligand>
        <name>GTP</name>
        <dbReference type="ChEBI" id="CHEBI:37565"/>
    </ligand>
</feature>
<feature type="binding site" evidence="12">
    <location>
        <position position="281"/>
    </location>
    <ligand>
        <name>[4Fe-4S] cluster</name>
        <dbReference type="ChEBI" id="CHEBI:49883"/>
        <label>2</label>
        <note>4Fe-4S-substrate</note>
    </ligand>
</feature>
<comment type="subunit">
    <text evidence="12">Monomer and homodimer.</text>
</comment>
<dbReference type="Pfam" id="PF04055">
    <property type="entry name" value="Radical_SAM"/>
    <property type="match status" value="1"/>
</dbReference>
<name>A0ABS0J4L9_9BACT</name>
<feature type="binding site" evidence="12">
    <location>
        <position position="35"/>
    </location>
    <ligand>
        <name>[4Fe-4S] cluster</name>
        <dbReference type="ChEBI" id="CHEBI:49883"/>
        <label>1</label>
        <note>4Fe-4S-S-AdoMet</note>
    </ligand>
</feature>
<keyword evidence="6 12" id="KW-0408">Iron</keyword>
<dbReference type="HAMAP" id="MF_01225_B">
    <property type="entry name" value="MoaA_B"/>
    <property type="match status" value="1"/>
</dbReference>
<dbReference type="SFLD" id="SFLDS00029">
    <property type="entry name" value="Radical_SAM"/>
    <property type="match status" value="1"/>
</dbReference>
<comment type="similarity">
    <text evidence="12">Belongs to the radical SAM superfamily. MoaA family.</text>
</comment>
<dbReference type="EC" id="4.1.99.22" evidence="1 12"/>
<evidence type="ECO:0000256" key="7">
    <source>
        <dbReference type="ARBA" id="ARBA00023014"/>
    </source>
</evidence>
<keyword evidence="2 12" id="KW-0004">4Fe-4S</keyword>
<comment type="cofactor">
    <cofactor evidence="12">
        <name>[4Fe-4S] cluster</name>
        <dbReference type="ChEBI" id="CHEBI:49883"/>
    </cofactor>
    <text evidence="12">Binds 2 [4Fe-4S] clusters. Binds 1 [4Fe-4S] cluster coordinated with 3 cysteines and an exchangeable S-adenosyl-L-methionine and 1 [4Fe-4S] cluster coordinated with 3 cysteines and the GTP-derived substrate.</text>
</comment>